<dbReference type="RefSeq" id="WP_279831247.1">
    <property type="nucleotide sequence ID" value="NZ_JARVWT010000001.1"/>
</dbReference>
<name>A0AAP3ZVK7_PAEPO</name>
<feature type="domain" description="DUF3885" evidence="1">
    <location>
        <begin position="7"/>
        <end position="206"/>
    </location>
</feature>
<protein>
    <submittedName>
        <fullName evidence="2">DUF3885 domain-containing protein</fullName>
    </submittedName>
</protein>
<sequence length="215" mass="25222">MGYNKQLDEFLSSTFPGLQLKSPLFYSSEIAIRFELGGNLSERSRVERVVHRALSIFNEFTQPTDDVYLTVFVDCWDENPVASFEKDVYELFLAYASRVRKEDIDKLEQEFRYKDPDENGVDDTITLRYCTKVKVKDLKVEELLGAIANREMGYEPRIVGDIFLVNETKKSIFYVYDDRGMDVVADDTKTLRAVYEKYNNWILDYDRSRIDKIFS</sequence>
<dbReference type="EMBL" id="JARVWT010000001">
    <property type="protein sequence ID" value="MDH2329773.1"/>
    <property type="molecule type" value="Genomic_DNA"/>
</dbReference>
<dbReference type="Pfam" id="PF13021">
    <property type="entry name" value="DUF3885"/>
    <property type="match status" value="1"/>
</dbReference>
<dbReference type="AlphaFoldDB" id="A0AAP3ZVK7"/>
<organism evidence="2 3">
    <name type="scientific">Paenibacillus polymyxa</name>
    <name type="common">Bacillus polymyxa</name>
    <dbReference type="NCBI Taxonomy" id="1406"/>
    <lineage>
        <taxon>Bacteria</taxon>
        <taxon>Bacillati</taxon>
        <taxon>Bacillota</taxon>
        <taxon>Bacilli</taxon>
        <taxon>Bacillales</taxon>
        <taxon>Paenibacillaceae</taxon>
        <taxon>Paenibacillus</taxon>
    </lineage>
</organism>
<reference evidence="2" key="1">
    <citation type="submission" date="2023-04" db="EMBL/GenBank/DDBJ databases">
        <title>Uncovering the Secrets of Slow-Growing Bacteria in Tropical Savanna Soil through Cultivation and Genomic Analysis.</title>
        <authorList>
            <person name="Goncalves O.S."/>
            <person name="Santana M.F."/>
        </authorList>
    </citation>
    <scope>NUCLEOTIDE SEQUENCE</scope>
    <source>
        <strain evidence="2">ANTI</strain>
    </source>
</reference>
<accession>A0AAP3ZVK7</accession>
<evidence type="ECO:0000313" key="2">
    <source>
        <dbReference type="EMBL" id="MDH2329773.1"/>
    </source>
</evidence>
<dbReference type="InterPro" id="IPR024976">
    <property type="entry name" value="DUF3885"/>
</dbReference>
<gene>
    <name evidence="2" type="ORF">QDS18_02725</name>
</gene>
<evidence type="ECO:0000259" key="1">
    <source>
        <dbReference type="Pfam" id="PF13021"/>
    </source>
</evidence>
<proteinExistence type="predicted"/>
<comment type="caution">
    <text evidence="2">The sequence shown here is derived from an EMBL/GenBank/DDBJ whole genome shotgun (WGS) entry which is preliminary data.</text>
</comment>
<dbReference type="Proteomes" id="UP001229409">
    <property type="component" value="Unassembled WGS sequence"/>
</dbReference>
<evidence type="ECO:0000313" key="3">
    <source>
        <dbReference type="Proteomes" id="UP001229409"/>
    </source>
</evidence>